<feature type="transmembrane region" description="Helical" evidence="8">
    <location>
        <begin position="371"/>
        <end position="389"/>
    </location>
</feature>
<feature type="transmembrane region" description="Helical" evidence="8">
    <location>
        <begin position="346"/>
        <end position="365"/>
    </location>
</feature>
<feature type="transmembrane region" description="Helical" evidence="8">
    <location>
        <begin position="125"/>
        <end position="142"/>
    </location>
</feature>
<dbReference type="GO" id="GO:0016763">
    <property type="term" value="F:pentosyltransferase activity"/>
    <property type="evidence" value="ECO:0007669"/>
    <property type="project" value="TreeGrafter"/>
</dbReference>
<evidence type="ECO:0000256" key="5">
    <source>
        <dbReference type="ARBA" id="ARBA00022692"/>
    </source>
</evidence>
<evidence type="ECO:0000256" key="8">
    <source>
        <dbReference type="SAM" id="Phobius"/>
    </source>
</evidence>
<dbReference type="OrthoDB" id="5241619at2"/>
<dbReference type="Pfam" id="PF13231">
    <property type="entry name" value="PMT_2"/>
    <property type="match status" value="1"/>
</dbReference>
<dbReference type="GO" id="GO:0009103">
    <property type="term" value="P:lipopolysaccharide biosynthetic process"/>
    <property type="evidence" value="ECO:0007669"/>
    <property type="project" value="UniProtKB-ARBA"/>
</dbReference>
<keyword evidence="6 8" id="KW-1133">Transmembrane helix</keyword>
<dbReference type="GO" id="GO:0005886">
    <property type="term" value="C:plasma membrane"/>
    <property type="evidence" value="ECO:0007669"/>
    <property type="project" value="UniProtKB-SubCell"/>
</dbReference>
<protein>
    <recommendedName>
        <fullName evidence="9">Glycosyltransferase RgtA/B/C/D-like domain-containing protein</fullName>
    </recommendedName>
</protein>
<evidence type="ECO:0000256" key="1">
    <source>
        <dbReference type="ARBA" id="ARBA00004651"/>
    </source>
</evidence>
<dbReference type="PANTHER" id="PTHR33908">
    <property type="entry name" value="MANNOSYLTRANSFERASE YKCB-RELATED"/>
    <property type="match status" value="1"/>
</dbReference>
<comment type="subcellular location">
    <subcellularLocation>
        <location evidence="1">Cell membrane</location>
        <topology evidence="1">Multi-pass membrane protein</topology>
    </subcellularLocation>
</comment>
<dbReference type="AlphaFoldDB" id="A0A844ZKE4"/>
<feature type="transmembrane region" description="Helical" evidence="8">
    <location>
        <begin position="318"/>
        <end position="337"/>
    </location>
</feature>
<keyword evidence="5 8" id="KW-0812">Transmembrane</keyword>
<evidence type="ECO:0000256" key="7">
    <source>
        <dbReference type="ARBA" id="ARBA00023136"/>
    </source>
</evidence>
<feature type="transmembrane region" description="Helical" evidence="8">
    <location>
        <begin position="148"/>
        <end position="179"/>
    </location>
</feature>
<feature type="transmembrane region" description="Helical" evidence="8">
    <location>
        <begin position="94"/>
        <end position="113"/>
    </location>
</feature>
<accession>A0A844ZKE4</accession>
<feature type="domain" description="Glycosyltransferase RgtA/B/C/D-like" evidence="9">
    <location>
        <begin position="66"/>
        <end position="194"/>
    </location>
</feature>
<keyword evidence="3" id="KW-0328">Glycosyltransferase</keyword>
<evidence type="ECO:0000256" key="3">
    <source>
        <dbReference type="ARBA" id="ARBA00022676"/>
    </source>
</evidence>
<reference evidence="10 11" key="1">
    <citation type="submission" date="2019-12" db="EMBL/GenBank/DDBJ databases">
        <title>Genomic-based taxomic classification of the family Erythrobacteraceae.</title>
        <authorList>
            <person name="Xu L."/>
        </authorList>
    </citation>
    <scope>NUCLEOTIDE SEQUENCE [LARGE SCALE GENOMIC DNA]</scope>
    <source>
        <strain evidence="10 11">JCM 16339</strain>
    </source>
</reference>
<dbReference type="InterPro" id="IPR038731">
    <property type="entry name" value="RgtA/B/C-like"/>
</dbReference>
<feature type="transmembrane region" description="Helical" evidence="8">
    <location>
        <begin position="191"/>
        <end position="210"/>
    </location>
</feature>
<keyword evidence="11" id="KW-1185">Reference proteome</keyword>
<organism evidence="10 11">
    <name type="scientific">Alteraurantiacibacter aestuarii</name>
    <dbReference type="NCBI Taxonomy" id="650004"/>
    <lineage>
        <taxon>Bacteria</taxon>
        <taxon>Pseudomonadati</taxon>
        <taxon>Pseudomonadota</taxon>
        <taxon>Alphaproteobacteria</taxon>
        <taxon>Sphingomonadales</taxon>
        <taxon>Erythrobacteraceae</taxon>
        <taxon>Alteraurantiacibacter</taxon>
    </lineage>
</organism>
<dbReference type="EMBL" id="WTYY01000003">
    <property type="protein sequence ID" value="MXO88248.1"/>
    <property type="molecule type" value="Genomic_DNA"/>
</dbReference>
<evidence type="ECO:0000256" key="4">
    <source>
        <dbReference type="ARBA" id="ARBA00022679"/>
    </source>
</evidence>
<evidence type="ECO:0000256" key="6">
    <source>
        <dbReference type="ARBA" id="ARBA00022989"/>
    </source>
</evidence>
<keyword evidence="7 8" id="KW-0472">Membrane</keyword>
<keyword evidence="2" id="KW-1003">Cell membrane</keyword>
<dbReference type="RefSeq" id="WP_160590402.1">
    <property type="nucleotide sequence ID" value="NZ_BAAAFP010000001.1"/>
</dbReference>
<dbReference type="Proteomes" id="UP000435243">
    <property type="component" value="Unassembled WGS sequence"/>
</dbReference>
<evidence type="ECO:0000256" key="2">
    <source>
        <dbReference type="ARBA" id="ARBA00022475"/>
    </source>
</evidence>
<evidence type="ECO:0000259" key="9">
    <source>
        <dbReference type="Pfam" id="PF13231"/>
    </source>
</evidence>
<proteinExistence type="predicted"/>
<sequence>MSGFALRFGLRALRGEGDFWTNGYLGFARLAQNMAQGNGYSLNGQELTAFRVPFYPIFLLLTGGGQANFWTVLLAQALVSTGTIVLTALIARHLFGPATGLLAAAIAAVWPYAVSHDTALQESGLLAFLVALSIWLLLRLQLERRAMLALVAGLVLGMAILTRATILPFALCAIVWLALPLQDGEPLKRGLATAAICAGGLLLALGPWLVHAERVLGAPALGTESGRAFYAGNSELTFSFYPEQSIDRSRQAVFAAQDRGEYARALALPKLEREAWYRDRAVEEILAHPGRTVRYGMAKLWAAFGPFPSPRKSTLVNWLYALGWLPVLAGGLAGLWLDRANWRRDLLIYALLGTFAAVTAAIWGHTSHRSYLDYYFIIFAAYGIIRIAGTDRVRRALAPWARIVRRGQ</sequence>
<dbReference type="InterPro" id="IPR050297">
    <property type="entry name" value="LipidA_mod_glycosyltrf_83"/>
</dbReference>
<gene>
    <name evidence="10" type="ORF">GRI32_05805</name>
</gene>
<comment type="caution">
    <text evidence="10">The sequence shown here is derived from an EMBL/GenBank/DDBJ whole genome shotgun (WGS) entry which is preliminary data.</text>
</comment>
<evidence type="ECO:0000313" key="10">
    <source>
        <dbReference type="EMBL" id="MXO88248.1"/>
    </source>
</evidence>
<dbReference type="PANTHER" id="PTHR33908:SF11">
    <property type="entry name" value="MEMBRANE PROTEIN"/>
    <property type="match status" value="1"/>
</dbReference>
<feature type="transmembrane region" description="Helical" evidence="8">
    <location>
        <begin position="67"/>
        <end position="88"/>
    </location>
</feature>
<evidence type="ECO:0000313" key="11">
    <source>
        <dbReference type="Proteomes" id="UP000435243"/>
    </source>
</evidence>
<keyword evidence="4" id="KW-0808">Transferase</keyword>
<name>A0A844ZKE4_9SPHN</name>